<protein>
    <submittedName>
        <fullName evidence="1">Uncharacterized protein</fullName>
    </submittedName>
</protein>
<proteinExistence type="predicted"/>
<sequence length="46" mass="5411">MDMFEKFPVAHLDSDQLQKILTLETELRNETNENIVLIAYDEKGEE</sequence>
<evidence type="ECO:0000313" key="1">
    <source>
        <dbReference type="EMBL" id="MCV9885582.1"/>
    </source>
</evidence>
<reference evidence="1 2" key="1">
    <citation type="submission" date="2022-10" db="EMBL/GenBank/DDBJ databases">
        <title>Draft genome assembly of moderately radiation resistant bacterium Metabacillus halosaccharovorans.</title>
        <authorList>
            <person name="Pal S."/>
            <person name="Gopinathan A."/>
        </authorList>
    </citation>
    <scope>NUCLEOTIDE SEQUENCE [LARGE SCALE GENOMIC DNA]</scope>
    <source>
        <strain evidence="1 2">VITHBRA001</strain>
    </source>
</reference>
<dbReference type="Proteomes" id="UP001526147">
    <property type="component" value="Unassembled WGS sequence"/>
</dbReference>
<dbReference type="RefSeq" id="WP_169908340.1">
    <property type="nucleotide sequence ID" value="NZ_JAOYEY010000032.1"/>
</dbReference>
<accession>A0ABT3DFZ3</accession>
<comment type="caution">
    <text evidence="1">The sequence shown here is derived from an EMBL/GenBank/DDBJ whole genome shotgun (WGS) entry which is preliminary data.</text>
</comment>
<evidence type="ECO:0000313" key="2">
    <source>
        <dbReference type="Proteomes" id="UP001526147"/>
    </source>
</evidence>
<keyword evidence="2" id="KW-1185">Reference proteome</keyword>
<name>A0ABT3DFZ3_9BACI</name>
<dbReference type="EMBL" id="JAOYEY010000032">
    <property type="protein sequence ID" value="MCV9885582.1"/>
    <property type="molecule type" value="Genomic_DNA"/>
</dbReference>
<gene>
    <name evidence="1" type="ORF">OIH86_07940</name>
</gene>
<organism evidence="1 2">
    <name type="scientific">Metabacillus halosaccharovorans</name>
    <dbReference type="NCBI Taxonomy" id="930124"/>
    <lineage>
        <taxon>Bacteria</taxon>
        <taxon>Bacillati</taxon>
        <taxon>Bacillota</taxon>
        <taxon>Bacilli</taxon>
        <taxon>Bacillales</taxon>
        <taxon>Bacillaceae</taxon>
        <taxon>Metabacillus</taxon>
    </lineage>
</organism>